<dbReference type="OrthoDB" id="4981820at2"/>
<dbReference type="NCBIfam" id="TIGR01643">
    <property type="entry name" value="YD_repeat_2x"/>
    <property type="match status" value="8"/>
</dbReference>
<dbReference type="Gene3D" id="2.180.10.10">
    <property type="entry name" value="RHS repeat-associated core"/>
    <property type="match status" value="3"/>
</dbReference>
<proteinExistence type="predicted"/>
<feature type="compositionally biased region" description="Basic and acidic residues" evidence="2">
    <location>
        <begin position="311"/>
        <end position="330"/>
    </location>
</feature>
<evidence type="ECO:0000313" key="6">
    <source>
        <dbReference type="EMBL" id="TGB18773.1"/>
    </source>
</evidence>
<sequence length="1292" mass="140451">MTSRDAIDGGGPDRIPPHAKPSDVIPGDPSVIDELVNKLLAYAGAFGDGNDKLTDLSLLNWTGAGSEGFKTATSKLPLELENAQTYFKAAASALDSYADKLRSLHTRVKPLIEDADAARAASQKYWSDVTAYNEAVDRKDDPLPKRPPDADPGNAALIACYGRLDKLEAELALVVTASKNAIDTAAKKAPVKPPGAKGFDKVKKGLGDFFSGAGDSVWGMYKDFESLVKDGPDGALLHLAAIADGAAYAAEHPKEFAKAVLNWEEWQRNPARAAGQLTPDLLLALASGGSGALRRGATTAERAARRLLDRERALSRDGKGRDHVDSDPKKTCTPGSERCTTGEPIDVATGEMVMSATDVTLPGALPLVLERHYASGHPCGGWFGRTWAGTLDQRLEIDDAGVVYITDDGMLLSYPVPRPGVPTMPTHGPRWPLCWDGKPGGTFSITIPEQGRALHFAPLPVGGRELALQAITDRTGEGDRIEVHYDAQGAPTGITHSGGYRIAVDTDPALLRITALRLLHGEDHQHSTTLVSFGYDGAGDLTEVVNSTGKELRYRYDEKHRMTSWSDRNGTTYAYVYDHRGRVLRGIGPEGILSGRFHYDTAARTTRYTDSLGNTSTYVLNEAYKVVAATDPLGNTTRTEWDEDNRRPVAVTDPLGNTTRYRHDEQGRLIAVERPDGTVTEAVYDEQGLPVEIREPGGAIWRYDYDERGARTSTTDPTGATTRYAYNASGHLTAVVDPLGNTTEITPDATGLPVAITDALGHTTHVHRGPHGQITAVTDPLGHTTRHGWTIEGRPAWREAPDGTRETWQWDTEGNLALYTDAAGHTTTHTHTHFDLPATRTDPDGARYAFTYDTELRLIAVTNPQERRWTYEYDAAGRLVAETDFNGARRGYERDPAGRLIAQTNALGETLRYTRDAMGRVVTQHDESSGEVTTYAYDTGGALARAVNADSELTLERDPLGRITAETVNGRATTYAYDAVGNRTHRTTPSGLTSIWAYGPTGLPSTLSTAGHTLAFEYDAEGRETRRAIGAVTLTQSWSARGLLTAQSVTADTEDRLLQHRSYTHRPDGYVTQIRELSTGTRGFSLDPMGRVTGVRAHGWTEAYAYDSAGNQTHAAAPGHEAPAERAYEGTLIRQAGRTTYEHDGAGRLVRRTRKRLDGTTATWVYHWNTQNRLTRAITPRGEEWTYTYDALGRRISKAGPDRTSTTFTWDGSHLVEQTTDRGATSTWDYAPGTHSPVTQTDQELGSTRCHAVVTDQAGTPTELVTPDGTLVWQHRTTLWGTPLPAPADAVS</sequence>
<name>A0A4Z0HG18_9ACTN</name>
<dbReference type="EMBL" id="SRID01000005">
    <property type="protein sequence ID" value="TGB18773.1"/>
    <property type="molecule type" value="Genomic_DNA"/>
</dbReference>
<keyword evidence="7" id="KW-1185">Reference proteome</keyword>
<dbReference type="Pfam" id="PF20148">
    <property type="entry name" value="DUF6531"/>
    <property type="match status" value="1"/>
</dbReference>
<organism evidence="6 7">
    <name type="scientific">Streptomyces palmae</name>
    <dbReference type="NCBI Taxonomy" id="1701085"/>
    <lineage>
        <taxon>Bacteria</taxon>
        <taxon>Bacillati</taxon>
        <taxon>Actinomycetota</taxon>
        <taxon>Actinomycetes</taxon>
        <taxon>Kitasatosporales</taxon>
        <taxon>Streptomycetaceae</taxon>
        <taxon>Streptomyces</taxon>
    </lineage>
</organism>
<dbReference type="PANTHER" id="PTHR32305:SF15">
    <property type="entry name" value="PROTEIN RHSA-RELATED"/>
    <property type="match status" value="1"/>
</dbReference>
<dbReference type="InterPro" id="IPR049082">
    <property type="entry name" value="T7SS_signal"/>
</dbReference>
<feature type="domain" description="Putative T7SS secretion signal" evidence="4">
    <location>
        <begin position="20"/>
        <end position="193"/>
    </location>
</feature>
<dbReference type="Pfam" id="PF21725">
    <property type="entry name" value="T7SS_signal"/>
    <property type="match status" value="1"/>
</dbReference>
<feature type="domain" description="Teneurin-like YD-shell" evidence="5">
    <location>
        <begin position="1086"/>
        <end position="1282"/>
    </location>
</feature>
<reference evidence="6 7" key="1">
    <citation type="submission" date="2019-03" db="EMBL/GenBank/DDBJ databases">
        <authorList>
            <person name="Gonzalez-Pimentel J.L."/>
        </authorList>
    </citation>
    <scope>NUCLEOTIDE SEQUENCE [LARGE SCALE GENOMIC DNA]</scope>
    <source>
        <strain evidence="6 7">JCM 31289</strain>
    </source>
</reference>
<accession>A0A4Z0HG18</accession>
<feature type="non-terminal residue" evidence="6">
    <location>
        <position position="1292"/>
    </location>
</feature>
<gene>
    <name evidence="6" type="ORF">E4099_01295</name>
</gene>
<dbReference type="Proteomes" id="UP000297948">
    <property type="component" value="Unassembled WGS sequence"/>
</dbReference>
<keyword evidence="1" id="KW-0677">Repeat</keyword>
<evidence type="ECO:0000259" key="4">
    <source>
        <dbReference type="Pfam" id="PF21725"/>
    </source>
</evidence>
<dbReference type="PANTHER" id="PTHR32305">
    <property type="match status" value="1"/>
</dbReference>
<protein>
    <submittedName>
        <fullName evidence="6">RHS repeat protein</fullName>
    </submittedName>
</protein>
<feature type="domain" description="DUF6531" evidence="3">
    <location>
        <begin position="342"/>
        <end position="414"/>
    </location>
</feature>
<dbReference type="InterPro" id="IPR050708">
    <property type="entry name" value="T6SS_VgrG/RHS"/>
</dbReference>
<dbReference type="InterPro" id="IPR056823">
    <property type="entry name" value="TEN-like_YD-shell"/>
</dbReference>
<evidence type="ECO:0000256" key="2">
    <source>
        <dbReference type="SAM" id="MobiDB-lite"/>
    </source>
</evidence>
<evidence type="ECO:0000256" key="1">
    <source>
        <dbReference type="ARBA" id="ARBA00022737"/>
    </source>
</evidence>
<feature type="region of interest" description="Disordered" evidence="2">
    <location>
        <begin position="1"/>
        <end position="27"/>
    </location>
</feature>
<dbReference type="RefSeq" id="WP_135337007.1">
    <property type="nucleotide sequence ID" value="NZ_SRID01000005.1"/>
</dbReference>
<dbReference type="InterPro" id="IPR006530">
    <property type="entry name" value="YD"/>
</dbReference>
<dbReference type="Pfam" id="PF05593">
    <property type="entry name" value="RHS_repeat"/>
    <property type="match status" value="7"/>
</dbReference>
<dbReference type="InterPro" id="IPR031325">
    <property type="entry name" value="RHS_repeat"/>
</dbReference>
<evidence type="ECO:0000259" key="5">
    <source>
        <dbReference type="Pfam" id="PF25023"/>
    </source>
</evidence>
<dbReference type="InterPro" id="IPR045351">
    <property type="entry name" value="DUF6531"/>
</dbReference>
<comment type="caution">
    <text evidence="6">The sequence shown here is derived from an EMBL/GenBank/DDBJ whole genome shotgun (WGS) entry which is preliminary data.</text>
</comment>
<dbReference type="Pfam" id="PF25023">
    <property type="entry name" value="TEN_YD-shell"/>
    <property type="match status" value="1"/>
</dbReference>
<evidence type="ECO:0000313" key="7">
    <source>
        <dbReference type="Proteomes" id="UP000297948"/>
    </source>
</evidence>
<evidence type="ECO:0000259" key="3">
    <source>
        <dbReference type="Pfam" id="PF20148"/>
    </source>
</evidence>
<feature type="region of interest" description="Disordered" evidence="2">
    <location>
        <begin position="311"/>
        <end position="343"/>
    </location>
</feature>